<dbReference type="Gene3D" id="1.10.10.10">
    <property type="entry name" value="Winged helix-like DNA-binding domain superfamily/Winged helix DNA-binding domain"/>
    <property type="match status" value="1"/>
</dbReference>
<dbReference type="GO" id="GO:0006352">
    <property type="term" value="P:DNA-templated transcription initiation"/>
    <property type="evidence" value="ECO:0007669"/>
    <property type="project" value="InterPro"/>
</dbReference>
<dbReference type="Pfam" id="PF08281">
    <property type="entry name" value="Sigma70_r4_2"/>
    <property type="match status" value="1"/>
</dbReference>
<dbReference type="InterPro" id="IPR036388">
    <property type="entry name" value="WH-like_DNA-bd_sf"/>
</dbReference>
<dbReference type="SUPFAM" id="SSF88946">
    <property type="entry name" value="Sigma2 domain of RNA polymerase sigma factors"/>
    <property type="match status" value="1"/>
</dbReference>
<dbReference type="NCBIfam" id="TIGR02937">
    <property type="entry name" value="sigma70-ECF"/>
    <property type="match status" value="1"/>
</dbReference>
<gene>
    <name evidence="7" type="ORF">DXB37_08575</name>
</gene>
<evidence type="ECO:0000313" key="7">
    <source>
        <dbReference type="EMBL" id="RGN94605.1"/>
    </source>
</evidence>
<dbReference type="AlphaFoldDB" id="A0A3E5F054"/>
<dbReference type="Pfam" id="PF04542">
    <property type="entry name" value="Sigma70_r2"/>
    <property type="match status" value="1"/>
</dbReference>
<evidence type="ECO:0000313" key="8">
    <source>
        <dbReference type="Proteomes" id="UP000260759"/>
    </source>
</evidence>
<dbReference type="InterPro" id="IPR007627">
    <property type="entry name" value="RNA_pol_sigma70_r2"/>
</dbReference>
<dbReference type="GO" id="GO:0003677">
    <property type="term" value="F:DNA binding"/>
    <property type="evidence" value="ECO:0007669"/>
    <property type="project" value="InterPro"/>
</dbReference>
<organism evidence="7 8">
    <name type="scientific">Bacteroides uniformis</name>
    <dbReference type="NCBI Taxonomy" id="820"/>
    <lineage>
        <taxon>Bacteria</taxon>
        <taxon>Pseudomonadati</taxon>
        <taxon>Bacteroidota</taxon>
        <taxon>Bacteroidia</taxon>
        <taxon>Bacteroidales</taxon>
        <taxon>Bacteroidaceae</taxon>
        <taxon>Bacteroides</taxon>
    </lineage>
</organism>
<accession>A0A3E5F054</accession>
<keyword evidence="4" id="KW-0804">Transcription</keyword>
<keyword evidence="3" id="KW-0731">Sigma factor</keyword>
<dbReference type="Gene3D" id="1.10.1740.10">
    <property type="match status" value="1"/>
</dbReference>
<evidence type="ECO:0000259" key="5">
    <source>
        <dbReference type="Pfam" id="PF04542"/>
    </source>
</evidence>
<dbReference type="GO" id="GO:0016987">
    <property type="term" value="F:sigma factor activity"/>
    <property type="evidence" value="ECO:0007669"/>
    <property type="project" value="UniProtKB-KW"/>
</dbReference>
<sequence length="167" mass="19873">MNNRTFTQDLLGVQNDLLRFAYKLTSNREEANDLLQETSLKALDNEEKYTPDTNFKGWIYTIMRNIFINNYRKVVRDQTFADTTDNLYHLNTPHDLTLDSTESAYDLKEMHRIVNALPREYKIPFSMHISGFKYREIAEKLNLPLGTVKSRIFFTRQKLQHDLKDFR</sequence>
<dbReference type="SUPFAM" id="SSF88659">
    <property type="entry name" value="Sigma3 and sigma4 domains of RNA polymerase sigma factors"/>
    <property type="match status" value="1"/>
</dbReference>
<proteinExistence type="inferred from homology"/>
<evidence type="ECO:0000256" key="3">
    <source>
        <dbReference type="ARBA" id="ARBA00023082"/>
    </source>
</evidence>
<dbReference type="InterPro" id="IPR013324">
    <property type="entry name" value="RNA_pol_sigma_r3/r4-like"/>
</dbReference>
<feature type="domain" description="RNA polymerase sigma-70 region 2" evidence="5">
    <location>
        <begin position="14"/>
        <end position="73"/>
    </location>
</feature>
<comment type="similarity">
    <text evidence="1">Belongs to the sigma-70 factor family. ECF subfamily.</text>
</comment>
<dbReference type="InterPro" id="IPR013325">
    <property type="entry name" value="RNA_pol_sigma_r2"/>
</dbReference>
<dbReference type="InterPro" id="IPR013249">
    <property type="entry name" value="RNA_pol_sigma70_r4_t2"/>
</dbReference>
<keyword evidence="2" id="KW-0805">Transcription regulation</keyword>
<reference evidence="7 8" key="1">
    <citation type="submission" date="2018-08" db="EMBL/GenBank/DDBJ databases">
        <title>A genome reference for cultivated species of the human gut microbiota.</title>
        <authorList>
            <person name="Zou Y."/>
            <person name="Xue W."/>
            <person name="Luo G."/>
        </authorList>
    </citation>
    <scope>NUCLEOTIDE SEQUENCE [LARGE SCALE GENOMIC DNA]</scope>
    <source>
        <strain evidence="7 8">OM03-4</strain>
    </source>
</reference>
<feature type="domain" description="RNA polymerase sigma factor 70 region 4 type 2" evidence="6">
    <location>
        <begin position="108"/>
        <end position="159"/>
    </location>
</feature>
<dbReference type="PANTHER" id="PTHR43133:SF25">
    <property type="entry name" value="RNA POLYMERASE SIGMA FACTOR RFAY-RELATED"/>
    <property type="match status" value="1"/>
</dbReference>
<dbReference type="Proteomes" id="UP000260759">
    <property type="component" value="Unassembled WGS sequence"/>
</dbReference>
<evidence type="ECO:0000256" key="1">
    <source>
        <dbReference type="ARBA" id="ARBA00010641"/>
    </source>
</evidence>
<dbReference type="RefSeq" id="WP_117600209.1">
    <property type="nucleotide sequence ID" value="NZ_BAABYI010000001.1"/>
</dbReference>
<evidence type="ECO:0000256" key="2">
    <source>
        <dbReference type="ARBA" id="ARBA00023015"/>
    </source>
</evidence>
<name>A0A3E5F054_BACUN</name>
<comment type="caution">
    <text evidence="7">The sequence shown here is derived from an EMBL/GenBank/DDBJ whole genome shotgun (WGS) entry which is preliminary data.</text>
</comment>
<protein>
    <submittedName>
        <fullName evidence="7">RNA polymerase sigma factor</fullName>
    </submittedName>
</protein>
<dbReference type="PANTHER" id="PTHR43133">
    <property type="entry name" value="RNA POLYMERASE ECF-TYPE SIGMA FACTO"/>
    <property type="match status" value="1"/>
</dbReference>
<dbReference type="InterPro" id="IPR014284">
    <property type="entry name" value="RNA_pol_sigma-70_dom"/>
</dbReference>
<evidence type="ECO:0000259" key="6">
    <source>
        <dbReference type="Pfam" id="PF08281"/>
    </source>
</evidence>
<dbReference type="InterPro" id="IPR039425">
    <property type="entry name" value="RNA_pol_sigma-70-like"/>
</dbReference>
<evidence type="ECO:0000256" key="4">
    <source>
        <dbReference type="ARBA" id="ARBA00023163"/>
    </source>
</evidence>
<dbReference type="EMBL" id="QSVA01000006">
    <property type="protein sequence ID" value="RGN94605.1"/>
    <property type="molecule type" value="Genomic_DNA"/>
</dbReference>